<dbReference type="Proteomes" id="UP000018817">
    <property type="component" value="Unassembled WGS sequence"/>
</dbReference>
<evidence type="ECO:0000313" key="3">
    <source>
        <dbReference type="Proteomes" id="UP000018817"/>
    </source>
</evidence>
<evidence type="ECO:0000256" key="1">
    <source>
        <dbReference type="SAM" id="MobiDB-lite"/>
    </source>
</evidence>
<feature type="region of interest" description="Disordered" evidence="1">
    <location>
        <begin position="34"/>
        <end position="67"/>
    </location>
</feature>
<reference evidence="2 3" key="2">
    <citation type="submission" date="2013-11" db="EMBL/GenBank/DDBJ databases">
        <title>The Genome Sequence of Phytophthora parasitica INRA-310.</title>
        <authorList>
            <consortium name="The Broad Institute Genomics Platform"/>
            <person name="Russ C."/>
            <person name="Tyler B."/>
            <person name="Panabieres F."/>
            <person name="Shan W."/>
            <person name="Tripathy S."/>
            <person name="Grunwald N."/>
            <person name="Machado M."/>
            <person name="Johnson C.S."/>
            <person name="Arredondo F."/>
            <person name="Hong C."/>
            <person name="Coffey M."/>
            <person name="Young S.K."/>
            <person name="Zeng Q."/>
            <person name="Gargeya S."/>
            <person name="Fitzgerald M."/>
            <person name="Abouelleil A."/>
            <person name="Alvarado L."/>
            <person name="Chapman S.B."/>
            <person name="Gainer-Dewar J."/>
            <person name="Goldberg J."/>
            <person name="Griggs A."/>
            <person name="Gujja S."/>
            <person name="Hansen M."/>
            <person name="Howarth C."/>
            <person name="Imamovic A."/>
            <person name="Ireland A."/>
            <person name="Larimer J."/>
            <person name="McCowan C."/>
            <person name="Murphy C."/>
            <person name="Pearson M."/>
            <person name="Poon T.W."/>
            <person name="Priest M."/>
            <person name="Roberts A."/>
            <person name="Saif S."/>
            <person name="Shea T."/>
            <person name="Sykes S."/>
            <person name="Wortman J."/>
            <person name="Nusbaum C."/>
            <person name="Birren B."/>
        </authorList>
    </citation>
    <scope>NUCLEOTIDE SEQUENCE [LARGE SCALE GENOMIC DNA]</scope>
    <source>
        <strain evidence="2 3">INRA-310</strain>
    </source>
</reference>
<name>W2QXY1_PHYN3</name>
<feature type="compositionally biased region" description="Basic and acidic residues" evidence="1">
    <location>
        <begin position="43"/>
        <end position="67"/>
    </location>
</feature>
<dbReference type="EMBL" id="KI669566">
    <property type="protein sequence ID" value="ETN18092.1"/>
    <property type="molecule type" value="Genomic_DNA"/>
</dbReference>
<protein>
    <submittedName>
        <fullName evidence="2">Uncharacterized protein</fullName>
    </submittedName>
</protein>
<proteinExistence type="predicted"/>
<dbReference type="RefSeq" id="XP_008896562.1">
    <property type="nucleotide sequence ID" value="XM_008898314.1"/>
</dbReference>
<accession>W2QXY1</accession>
<dbReference type="GeneID" id="20190114"/>
<gene>
    <name evidence="2" type="ORF">PPTG_21515</name>
</gene>
<dbReference type="AlphaFoldDB" id="W2QXY1"/>
<evidence type="ECO:0000313" key="2">
    <source>
        <dbReference type="EMBL" id="ETN18092.1"/>
    </source>
</evidence>
<reference evidence="3" key="1">
    <citation type="submission" date="2011-12" db="EMBL/GenBank/DDBJ databases">
        <authorList>
            <consortium name="The Broad Institute Genome Sequencing Platform"/>
            <person name="Russ C."/>
            <person name="Tyler B."/>
            <person name="Panabieres F."/>
            <person name="Shan W."/>
            <person name="Tripathy S."/>
            <person name="Grunwald N."/>
            <person name="Machado M."/>
            <person name="Young S.K."/>
            <person name="Zeng Q."/>
            <person name="Gargeya S."/>
            <person name="Fitzgerald M."/>
            <person name="Haas B."/>
            <person name="Abouelleil A."/>
            <person name="Alvarado L."/>
            <person name="Arachchi H.M."/>
            <person name="Berlin A."/>
            <person name="Chapman S.B."/>
            <person name="Gearin G."/>
            <person name="Goldberg J."/>
            <person name="Griggs A."/>
            <person name="Gujja S."/>
            <person name="Hansen M."/>
            <person name="Heiman D."/>
            <person name="Howarth C."/>
            <person name="Larimer J."/>
            <person name="Lui A."/>
            <person name="MacDonald P.J.P."/>
            <person name="McCowen C."/>
            <person name="Montmayeur A."/>
            <person name="Murphy C."/>
            <person name="Neiman D."/>
            <person name="Pearson M."/>
            <person name="Priest M."/>
            <person name="Roberts A."/>
            <person name="Saif S."/>
            <person name="Shea T."/>
            <person name="Sisk P."/>
            <person name="Stolte C."/>
            <person name="Sykes S."/>
            <person name="Wortman J."/>
            <person name="Nusbaum C."/>
            <person name="Birren B."/>
        </authorList>
    </citation>
    <scope>NUCLEOTIDE SEQUENCE [LARGE SCALE GENOMIC DNA]</scope>
    <source>
        <strain evidence="3">INRA-310</strain>
    </source>
</reference>
<organism evidence="2 3">
    <name type="scientific">Phytophthora nicotianae (strain INRA-310)</name>
    <name type="common">Phytophthora parasitica</name>
    <dbReference type="NCBI Taxonomy" id="761204"/>
    <lineage>
        <taxon>Eukaryota</taxon>
        <taxon>Sar</taxon>
        <taxon>Stramenopiles</taxon>
        <taxon>Oomycota</taxon>
        <taxon>Peronosporomycetes</taxon>
        <taxon>Peronosporales</taxon>
        <taxon>Peronosporaceae</taxon>
        <taxon>Phytophthora</taxon>
    </lineage>
</organism>
<sequence length="103" mass="11439">MSVFPYIDTPAQIITVPPPLTCFDMSFGVTLSPTDQAQADADSETKRDKDALESTMRDPASRAPHTDLLRLHALPPARLGHLLRIPTIPVAAWWKYVQELDLS</sequence>
<dbReference type="VEuPathDB" id="FungiDB:PPTG_21515"/>